<name>A0A2W7PU50_9RHOB</name>
<dbReference type="STRING" id="121821.GCA_001870675_01522"/>
<accession>A0A2W7PU50</accession>
<organism evidence="1 2">
    <name type="scientific">Roseinatronobacter thiooxidans</name>
    <dbReference type="NCBI Taxonomy" id="121821"/>
    <lineage>
        <taxon>Bacteria</taxon>
        <taxon>Pseudomonadati</taxon>
        <taxon>Pseudomonadota</taxon>
        <taxon>Alphaproteobacteria</taxon>
        <taxon>Rhodobacterales</taxon>
        <taxon>Paracoccaceae</taxon>
        <taxon>Roseinatronobacter</taxon>
    </lineage>
</organism>
<proteinExistence type="predicted"/>
<sequence>MLNLDACAQIIDAVLAAVETVLNQPDTKGWSSQAKCVNDFKYEIMTQGLQMQGSRCVWCTLEVAEKGHRTAHRDHIAPKNRYAQWTFTPMNLVISCEYCNGFKVKGELDTVSVCAEQYADSEFVIVHPYIDDTSIHIRFVDNEAGHPILIEGLSDRGTWTIETMSLDSTHMTKQRAKDFIFARETEALAEADLDILKRALNRRV</sequence>
<gene>
    <name evidence="1" type="ORF">LY56_02985</name>
</gene>
<evidence type="ECO:0000313" key="2">
    <source>
        <dbReference type="Proteomes" id="UP000249364"/>
    </source>
</evidence>
<keyword evidence="2" id="KW-1185">Reference proteome</keyword>
<dbReference type="AlphaFoldDB" id="A0A2W7PU50"/>
<dbReference type="OrthoDB" id="5422822at2"/>
<dbReference type="RefSeq" id="WP_071468324.1">
    <property type="nucleotide sequence ID" value="NZ_MEHT01000004.1"/>
</dbReference>
<dbReference type="EMBL" id="QKZQ01000016">
    <property type="protein sequence ID" value="PZX38976.1"/>
    <property type="molecule type" value="Genomic_DNA"/>
</dbReference>
<dbReference type="Gene3D" id="1.10.30.50">
    <property type="match status" value="1"/>
</dbReference>
<dbReference type="Proteomes" id="UP000249364">
    <property type="component" value="Unassembled WGS sequence"/>
</dbReference>
<evidence type="ECO:0000313" key="1">
    <source>
        <dbReference type="EMBL" id="PZX38976.1"/>
    </source>
</evidence>
<reference evidence="1 2" key="1">
    <citation type="submission" date="2018-06" db="EMBL/GenBank/DDBJ databases">
        <title>Genomic Encyclopedia of Archaeal and Bacterial Type Strains, Phase II (KMG-II): from individual species to whole genera.</title>
        <authorList>
            <person name="Goeker M."/>
        </authorList>
    </citation>
    <scope>NUCLEOTIDE SEQUENCE [LARGE SCALE GENOMIC DNA]</scope>
    <source>
        <strain evidence="1 2">DSM 13087</strain>
    </source>
</reference>
<protein>
    <submittedName>
        <fullName evidence="1">Uncharacterized protein (TIGR02646 family)</fullName>
    </submittedName>
</protein>
<comment type="caution">
    <text evidence="1">The sequence shown here is derived from an EMBL/GenBank/DDBJ whole genome shotgun (WGS) entry which is preliminary data.</text>
</comment>